<accession>F4T0T3</accession>
<gene>
    <name evidence="2" type="ORF">ECIG_02520</name>
</gene>
<evidence type="ECO:0000259" key="1">
    <source>
        <dbReference type="PROSITE" id="PS51208"/>
    </source>
</evidence>
<dbReference type="AlphaFoldDB" id="F4T0T3"/>
<feature type="domain" description="Autotransporter" evidence="1">
    <location>
        <begin position="1"/>
        <end position="70"/>
    </location>
</feature>
<dbReference type="PROSITE" id="PS51208">
    <property type="entry name" value="AUTOTRANSPORTER"/>
    <property type="match status" value="1"/>
</dbReference>
<dbReference type="InterPro" id="IPR006315">
    <property type="entry name" value="OM_autotransptr_brl_dom"/>
</dbReference>
<dbReference type="HOGENOM" id="CLU_002551_5_3_6"/>
<organism evidence="2 3">
    <name type="scientific">Escherichia coli M605</name>
    <dbReference type="NCBI Taxonomy" id="656417"/>
    <lineage>
        <taxon>Bacteria</taxon>
        <taxon>Pseudomonadati</taxon>
        <taxon>Pseudomonadota</taxon>
        <taxon>Gammaproteobacteria</taxon>
        <taxon>Enterobacterales</taxon>
        <taxon>Enterobacteriaceae</taxon>
        <taxon>Escherichia</taxon>
    </lineage>
</organism>
<protein>
    <submittedName>
        <fullName evidence="2">Putative beta-barrel outer membrane protein</fullName>
    </submittedName>
</protein>
<dbReference type="InterPro" id="IPR005546">
    <property type="entry name" value="Autotransporte_beta"/>
</dbReference>
<evidence type="ECO:0000313" key="3">
    <source>
        <dbReference type="Proteomes" id="UP000004710"/>
    </source>
</evidence>
<dbReference type="InterPro" id="IPR036709">
    <property type="entry name" value="Autotransporte_beta_dom_sf"/>
</dbReference>
<name>F4T0T3_ECOLX</name>
<reference evidence="2 3" key="1">
    <citation type="submission" date="2010-01" db="EMBL/GenBank/DDBJ databases">
        <title>The Genome Sequence of Escherichia coli M605.</title>
        <authorList>
            <consortium name="The Broad Institute Genome Sequencing Platform"/>
            <consortium name="The Broad Institute Genome Sequencing Center for Infectious Disease"/>
            <person name="Feldgarden M."/>
            <person name="Gordon D.M."/>
            <person name="Johnson J.R."/>
            <person name="Johnston B.D."/>
            <person name="Young S."/>
            <person name="Zeng Q."/>
            <person name="Koehrsen M."/>
            <person name="Alvarado L."/>
            <person name="Berlin A.M."/>
            <person name="Borenstein D."/>
            <person name="Chapman S.B."/>
            <person name="Chen Z."/>
            <person name="Engels R."/>
            <person name="Freedman E."/>
            <person name="Gellesch M."/>
            <person name="Goldberg J."/>
            <person name="Griggs A."/>
            <person name="Gujja S."/>
            <person name="Heilman E.R."/>
            <person name="Heiman D.I."/>
            <person name="Hepburn T.A."/>
            <person name="Howarth C."/>
            <person name="Jen D."/>
            <person name="Larson L."/>
            <person name="Lewis B."/>
            <person name="Mehta T."/>
            <person name="Park D."/>
            <person name="Pearson M."/>
            <person name="Richards J."/>
            <person name="Roberts A."/>
            <person name="Saif S."/>
            <person name="Shea T.D."/>
            <person name="Shenoy N."/>
            <person name="Sisk P."/>
            <person name="Stolte C."/>
            <person name="Sykes S.N."/>
            <person name="Walk T."/>
            <person name="White J."/>
            <person name="Yandava C."/>
            <person name="Haas B."/>
            <person name="Henn M.R."/>
            <person name="Nusbaum C."/>
            <person name="Birren B."/>
        </authorList>
    </citation>
    <scope>NUCLEOTIDE SEQUENCE [LARGE SCALE GENOMIC DNA]</scope>
    <source>
        <strain evidence="2 3">M605</strain>
    </source>
</reference>
<dbReference type="RefSeq" id="WP_000324350.1">
    <property type="nucleotide sequence ID" value="NZ_GL883912.1"/>
</dbReference>
<proteinExistence type="predicted"/>
<sequence>VNWIHNTRSWGVKMDNTALSQDGATNIAEVKTGVQGKLSDNLNVWGNVGVQAGDKGYSDAQAMLGIKYIF</sequence>
<dbReference type="Proteomes" id="UP000004710">
    <property type="component" value="Unassembled WGS sequence"/>
</dbReference>
<evidence type="ECO:0000313" key="2">
    <source>
        <dbReference type="EMBL" id="EGI15881.1"/>
    </source>
</evidence>
<dbReference type="Gene3D" id="2.40.128.130">
    <property type="entry name" value="Autotransporter beta-domain"/>
    <property type="match status" value="1"/>
</dbReference>
<dbReference type="NCBIfam" id="TIGR01414">
    <property type="entry name" value="autotrans_barl"/>
    <property type="match status" value="1"/>
</dbReference>
<dbReference type="GO" id="GO:0019867">
    <property type="term" value="C:outer membrane"/>
    <property type="evidence" value="ECO:0007669"/>
    <property type="project" value="InterPro"/>
</dbReference>
<dbReference type="EMBL" id="GL883912">
    <property type="protein sequence ID" value="EGI15881.1"/>
    <property type="molecule type" value="Genomic_DNA"/>
</dbReference>
<feature type="non-terminal residue" evidence="2">
    <location>
        <position position="1"/>
    </location>
</feature>
<dbReference type="SUPFAM" id="SSF103515">
    <property type="entry name" value="Autotransporter"/>
    <property type="match status" value="1"/>
</dbReference>